<protein>
    <submittedName>
        <fullName evidence="1">Uncharacterized protein</fullName>
    </submittedName>
</protein>
<comment type="caution">
    <text evidence="1">The sequence shown here is derived from an EMBL/GenBank/DDBJ whole genome shotgun (WGS) entry which is preliminary data.</text>
</comment>
<keyword evidence="2" id="KW-1185">Reference proteome</keyword>
<reference evidence="1 2" key="1">
    <citation type="journal article" date="2024" name="Chem. Sci.">
        <title>Discovery of megapolipeptins by genome mining of a Burkholderiales bacteria collection.</title>
        <authorList>
            <person name="Paulo B.S."/>
            <person name="Recchia M.J.J."/>
            <person name="Lee S."/>
            <person name="Fergusson C.H."/>
            <person name="Romanowski S.B."/>
            <person name="Hernandez A."/>
            <person name="Krull N."/>
            <person name="Liu D.Y."/>
            <person name="Cavanagh H."/>
            <person name="Bos A."/>
            <person name="Gray C.A."/>
            <person name="Murphy B.T."/>
            <person name="Linington R.G."/>
            <person name="Eustaquio A.S."/>
        </authorList>
    </citation>
    <scope>NUCLEOTIDE SEQUENCE [LARGE SCALE GENOMIC DNA]</scope>
    <source>
        <strain evidence="1 2">RL17-335-BIF-A</strain>
    </source>
</reference>
<dbReference type="Proteomes" id="UP001629367">
    <property type="component" value="Unassembled WGS sequence"/>
</dbReference>
<gene>
    <name evidence="1" type="ORF">PQQ68_11435</name>
</gene>
<accession>A0ABW9D863</accession>
<evidence type="ECO:0000313" key="1">
    <source>
        <dbReference type="EMBL" id="MFM0593638.1"/>
    </source>
</evidence>
<name>A0ABW9D863_9BURK</name>
<proteinExistence type="predicted"/>
<evidence type="ECO:0000313" key="2">
    <source>
        <dbReference type="Proteomes" id="UP001629367"/>
    </source>
</evidence>
<organism evidence="1 2">
    <name type="scientific">Paraburkholderia dilworthii</name>
    <dbReference type="NCBI Taxonomy" id="948106"/>
    <lineage>
        <taxon>Bacteria</taxon>
        <taxon>Pseudomonadati</taxon>
        <taxon>Pseudomonadota</taxon>
        <taxon>Betaproteobacteria</taxon>
        <taxon>Burkholderiales</taxon>
        <taxon>Burkholderiaceae</taxon>
        <taxon>Paraburkholderia</taxon>
    </lineage>
</organism>
<dbReference type="EMBL" id="JAQQBZ010000006">
    <property type="protein sequence ID" value="MFM0593638.1"/>
    <property type="molecule type" value="Genomic_DNA"/>
</dbReference>
<sequence length="111" mass="12087">MADEIEVLDLPPQSVQVSLGRDTLSFKLPDLLARALLPLGDQLRLGGVAVQVGAQPLDLLLRLLNPTNKLIVFCLEQGATHFLLGQLRGLLRKVAKCDLSAVEFAYLQDTP</sequence>